<protein>
    <recommendedName>
        <fullName evidence="10">Lysophospholipid acyltransferase 7</fullName>
    </recommendedName>
</protein>
<keyword evidence="13" id="KW-1185">Reference proteome</keyword>
<comment type="caution">
    <text evidence="12">The sequence shown here is derived from an EMBL/GenBank/DDBJ whole genome shotgun (WGS) entry which is preliminary data.</text>
</comment>
<evidence type="ECO:0000256" key="9">
    <source>
        <dbReference type="ARBA" id="ARBA00025707"/>
    </source>
</evidence>
<feature type="transmembrane region" description="Helical" evidence="11">
    <location>
        <begin position="398"/>
        <end position="418"/>
    </location>
</feature>
<evidence type="ECO:0000256" key="10">
    <source>
        <dbReference type="ARBA" id="ARBA00093678"/>
    </source>
</evidence>
<feature type="transmembrane region" description="Helical" evidence="11">
    <location>
        <begin position="34"/>
        <end position="59"/>
    </location>
</feature>
<dbReference type="OrthoDB" id="7663182at2759"/>
<dbReference type="InterPro" id="IPR004299">
    <property type="entry name" value="MBOAT_fam"/>
</dbReference>
<keyword evidence="7 11" id="KW-0472">Membrane</keyword>
<dbReference type="GO" id="GO:0016020">
    <property type="term" value="C:membrane"/>
    <property type="evidence" value="ECO:0007669"/>
    <property type="project" value="UniProtKB-SubCell"/>
</dbReference>
<keyword evidence="8" id="KW-0012">Acyltransferase</keyword>
<comment type="subcellular location">
    <subcellularLocation>
        <location evidence="1">Membrane</location>
        <topology evidence="1">Multi-pass membrane protein</topology>
    </subcellularLocation>
</comment>
<evidence type="ECO:0000256" key="8">
    <source>
        <dbReference type="ARBA" id="ARBA00023315"/>
    </source>
</evidence>
<dbReference type="PANTHER" id="PTHR13906">
    <property type="entry name" value="PORCUPINE"/>
    <property type="match status" value="1"/>
</dbReference>
<proteinExistence type="inferred from homology"/>
<comment type="pathway">
    <text evidence="9">Phospholipid metabolism.</text>
</comment>
<keyword evidence="6 11" id="KW-1133">Transmembrane helix</keyword>
<evidence type="ECO:0000313" key="13">
    <source>
        <dbReference type="Proteomes" id="UP000663880"/>
    </source>
</evidence>
<comment type="pathway">
    <text evidence="2">Lipid metabolism; phospholipid metabolism.</text>
</comment>
<dbReference type="Proteomes" id="UP000663880">
    <property type="component" value="Unassembled WGS sequence"/>
</dbReference>
<feature type="transmembrane region" description="Helical" evidence="11">
    <location>
        <begin position="352"/>
        <end position="378"/>
    </location>
</feature>
<feature type="transmembrane region" description="Helical" evidence="11">
    <location>
        <begin position="79"/>
        <end position="101"/>
    </location>
</feature>
<sequence>MGVDTIIFYSSLVMCITLGSYYKKISEVNLKRNFGSGLGFLVSCLICGTQIYHTVLLVWGNIVIIKCCDRRYLHQISLAYTWMYLFYLHYYLAHSYVIWIYQTLALRLVGLAFEIHLAHRAKGETRVSVTRVTIGDSDLITNDPSAVDIITYAYFFIGLHKGPYYRWKIFEDHFSSPFATLGDCRVITEQKLKKACLCALGYMLLRMKYSPEFYYMDEFYTGDYGTDFRYLYNIPQLMTYFLFYQITMLLCTSVCTETGFGVYPAKCVPIPGFGPSARFSLLKVAAGTTEAAIQEEYNFSMLKCFDHEKLLIGPKMKDSVRSWDMPTRFWFWANVYKTSLRANKEVRSAWSFFAWTIWCSPTLPQTIISATLWVYIHLESEYGELYDTSGTMKLPWDIGFSIMRLFCLIYLTPCFIVSDTSVVLRYYNSIYWIFHVILFALMVAAIVIYKLRGE</sequence>
<evidence type="ECO:0000256" key="7">
    <source>
        <dbReference type="ARBA" id="ARBA00023136"/>
    </source>
</evidence>
<evidence type="ECO:0000256" key="11">
    <source>
        <dbReference type="SAM" id="Phobius"/>
    </source>
</evidence>
<dbReference type="GO" id="GO:0030258">
    <property type="term" value="P:lipid modification"/>
    <property type="evidence" value="ECO:0007669"/>
    <property type="project" value="TreeGrafter"/>
</dbReference>
<dbReference type="GO" id="GO:0044233">
    <property type="term" value="C:mitochondria-associated endoplasmic reticulum membrane contact site"/>
    <property type="evidence" value="ECO:0007669"/>
    <property type="project" value="TreeGrafter"/>
</dbReference>
<evidence type="ECO:0000256" key="2">
    <source>
        <dbReference type="ARBA" id="ARBA00005074"/>
    </source>
</evidence>
<organism evidence="12 13">
    <name type="scientific">Pieris macdunnoughi</name>
    <dbReference type="NCBI Taxonomy" id="345717"/>
    <lineage>
        <taxon>Eukaryota</taxon>
        <taxon>Metazoa</taxon>
        <taxon>Ecdysozoa</taxon>
        <taxon>Arthropoda</taxon>
        <taxon>Hexapoda</taxon>
        <taxon>Insecta</taxon>
        <taxon>Pterygota</taxon>
        <taxon>Neoptera</taxon>
        <taxon>Endopterygota</taxon>
        <taxon>Lepidoptera</taxon>
        <taxon>Glossata</taxon>
        <taxon>Ditrysia</taxon>
        <taxon>Papilionoidea</taxon>
        <taxon>Pieridae</taxon>
        <taxon>Pierinae</taxon>
        <taxon>Pieris</taxon>
    </lineage>
</organism>
<dbReference type="EMBL" id="CAJOBZ010000039">
    <property type="protein sequence ID" value="CAF4903845.1"/>
    <property type="molecule type" value="Genomic_DNA"/>
</dbReference>
<gene>
    <name evidence="12" type="ORF">PMACD_LOCUS11519</name>
</gene>
<dbReference type="InterPro" id="IPR049941">
    <property type="entry name" value="LPLAT_7/PORCN-like"/>
</dbReference>
<comment type="similarity">
    <text evidence="3">Belongs to the membrane-bound acyltransferase family.</text>
</comment>
<name>A0A821VC78_9NEOP</name>
<evidence type="ECO:0000313" key="12">
    <source>
        <dbReference type="EMBL" id="CAF4903845.1"/>
    </source>
</evidence>
<dbReference type="PANTHER" id="PTHR13906:SF16">
    <property type="entry name" value="LYSOPHOSPHOLIPID ACYLTRANSFERASE 7"/>
    <property type="match status" value="1"/>
</dbReference>
<accession>A0A821VC78</accession>
<feature type="transmembrane region" description="Helical" evidence="11">
    <location>
        <begin position="6"/>
        <end position="22"/>
    </location>
</feature>
<dbReference type="Pfam" id="PF03062">
    <property type="entry name" value="MBOAT"/>
    <property type="match status" value="1"/>
</dbReference>
<evidence type="ECO:0000256" key="3">
    <source>
        <dbReference type="ARBA" id="ARBA00010323"/>
    </source>
</evidence>
<evidence type="ECO:0000256" key="5">
    <source>
        <dbReference type="ARBA" id="ARBA00022692"/>
    </source>
</evidence>
<evidence type="ECO:0000256" key="4">
    <source>
        <dbReference type="ARBA" id="ARBA00022679"/>
    </source>
</evidence>
<dbReference type="GO" id="GO:0006661">
    <property type="term" value="P:phosphatidylinositol biosynthetic process"/>
    <property type="evidence" value="ECO:0007669"/>
    <property type="project" value="TreeGrafter"/>
</dbReference>
<keyword evidence="5 11" id="KW-0812">Transmembrane</keyword>
<keyword evidence="4" id="KW-0808">Transferase</keyword>
<reference evidence="12" key="1">
    <citation type="submission" date="2021-02" db="EMBL/GenBank/DDBJ databases">
        <authorList>
            <person name="Steward A R."/>
        </authorList>
    </citation>
    <scope>NUCLEOTIDE SEQUENCE</scope>
</reference>
<dbReference type="GO" id="GO:0071617">
    <property type="term" value="F:lysophospholipid acyltransferase activity"/>
    <property type="evidence" value="ECO:0007669"/>
    <property type="project" value="TreeGrafter"/>
</dbReference>
<evidence type="ECO:0000256" key="6">
    <source>
        <dbReference type="ARBA" id="ARBA00022989"/>
    </source>
</evidence>
<evidence type="ECO:0000256" key="1">
    <source>
        <dbReference type="ARBA" id="ARBA00004141"/>
    </source>
</evidence>
<feature type="transmembrane region" description="Helical" evidence="11">
    <location>
        <begin position="430"/>
        <end position="449"/>
    </location>
</feature>
<dbReference type="AlphaFoldDB" id="A0A821VC78"/>